<dbReference type="AlphaFoldDB" id="A0A6C0I585"/>
<evidence type="ECO:0000313" key="1">
    <source>
        <dbReference type="EMBL" id="QHT88171.1"/>
    </source>
</evidence>
<proteinExistence type="predicted"/>
<accession>A0A6C0I585</accession>
<protein>
    <submittedName>
        <fullName evidence="1">Uncharacterized protein</fullName>
    </submittedName>
</protein>
<organism evidence="1">
    <name type="scientific">viral metagenome</name>
    <dbReference type="NCBI Taxonomy" id="1070528"/>
    <lineage>
        <taxon>unclassified sequences</taxon>
        <taxon>metagenomes</taxon>
        <taxon>organismal metagenomes</taxon>
    </lineage>
</organism>
<name>A0A6C0I585_9ZZZZ</name>
<reference evidence="1" key="1">
    <citation type="journal article" date="2020" name="Nature">
        <title>Giant virus diversity and host interactions through global metagenomics.</title>
        <authorList>
            <person name="Schulz F."/>
            <person name="Roux S."/>
            <person name="Paez-Espino D."/>
            <person name="Jungbluth S."/>
            <person name="Walsh D.A."/>
            <person name="Denef V.J."/>
            <person name="McMahon K.D."/>
            <person name="Konstantinidis K.T."/>
            <person name="Eloe-Fadrosh E.A."/>
            <person name="Kyrpides N.C."/>
            <person name="Woyke T."/>
        </authorList>
    </citation>
    <scope>NUCLEOTIDE SEQUENCE</scope>
    <source>
        <strain evidence="1">GVMAG-M-3300023184-24</strain>
    </source>
</reference>
<dbReference type="EMBL" id="MN740110">
    <property type="protein sequence ID" value="QHT88171.1"/>
    <property type="molecule type" value="Genomic_DNA"/>
</dbReference>
<sequence length="585" mass="69355">MLSPKLTPLILNDNTKLNDILISNENTNENIYFNEEDFLDNNELINICFKLYTSDNPDYRIYILNNLHKYNKELCFEHFDKLLVQYLYNPLIDINKQTLVKIITDSTLPFISKYQCVKLIHKENKEYIENKEQSVIEQNNEDQSDISYDLILQLLSDKENIENMHSLIRVELMQMLIESYKNKSEVKMILLDFIIDENLCHYDIYTFVLQMSENKKTKSEYIIFMFKTICLSEVLRTRYLILASQFFLGNELFSLEDKLELENIIIRICQDHNLDFYLRADAADLLLTQGISERARQIGTDTIILMGRNTNMNITVYTDGQNIHTESIDASVKRNITLIMNVKNNDQQSKSYDDIYKEIITEYCTIYKLELNDKVFDLTDKEINTINNVTEDDYIINTNLIDTKTSQLNAIKSSLTRFKLDRSNRSVYSDIPKIQTLFIKVWNIILKHEHRETLKQRLFEELIEMNGTCSTGHISRLINVLSGFEIDGSMIEIKMDIKTEMSAVMMAKINKKIQEIEDEEYQSNIMEELMWSNNYEGRVNLNRFLRENVMKFRDELYIEYVTDQKMIDNETFEIYFRTILEKLEY</sequence>